<accession>D8M8J8</accession>
<dbReference type="OMA" id="TNRPRFY"/>
<sequence length="559" mass="64157">MIRFGVSVYSDCITVFSEDDPTHLLVLTDSGYELSVKSVSNNEATPSVNFYCAGILGAYKLSREIFIAFITDVKVIGVGITGKPIYQVEMVEFVKLPSLEQNSINEKYISMIDQVLYKIKIYYSHHEDLTRRLQDTLCRPLSEEDHYFPTTADHHFLFNCPIIQPFYPFRSILLRDLIPTTIFGFVSIIPSITVEQTSFSLLLISRRSIYRNGRRYNTRGVDLFGHVANFVETEQIVLQNNGIISSFVQVPPLPPPHSQIRGSIPLEWSQTPTLKYAPSIRVFGDRSFLNLHFDNLLDRYGAVVVVNLLDKKGDQLMLGLDPLFYPKITPSQTKRPLEFFWFDFHAECKHFRYDRLAKLFDGTQECVRNGGYFRFDSRTKEVIAIQHSVIRTNCLDCLDRSACSIEFHAGTNVVQTLYAQWMLFYQLFGLKCDAIMKNCASESGRGAMCRNLSNPHDIQHVFNNLWSDNADELSRTGHRTLQGIVNDAVYSVIRYLNNNFRDGYFEDCINLTFNHVQMGPNADRRMKGMIKNTFMMFVAVVLTFELTIISTFVYLAKPV</sequence>
<dbReference type="Proteomes" id="UP000008312">
    <property type="component" value="Unassembled WGS sequence"/>
</dbReference>
<feature type="domain" description="SAC" evidence="2">
    <location>
        <begin position="112"/>
        <end position="475"/>
    </location>
</feature>
<evidence type="ECO:0000259" key="2">
    <source>
        <dbReference type="PROSITE" id="PS50275"/>
    </source>
</evidence>
<dbReference type="InParanoid" id="D8M8J8"/>
<dbReference type="Pfam" id="PF02383">
    <property type="entry name" value="Syja_N"/>
    <property type="match status" value="1"/>
</dbReference>
<dbReference type="AlphaFoldDB" id="D8M8J8"/>
<proteinExistence type="predicted"/>
<dbReference type="RefSeq" id="XP_012898435.1">
    <property type="nucleotide sequence ID" value="XM_013042981.1"/>
</dbReference>
<name>D8M8J8_BLAHO</name>
<keyword evidence="1" id="KW-0812">Transmembrane</keyword>
<evidence type="ECO:0000313" key="4">
    <source>
        <dbReference type="Proteomes" id="UP000008312"/>
    </source>
</evidence>
<evidence type="ECO:0000313" key="3">
    <source>
        <dbReference type="EMBL" id="CBK24387.2"/>
    </source>
</evidence>
<feature type="transmembrane region" description="Helical" evidence="1">
    <location>
        <begin position="534"/>
        <end position="556"/>
    </location>
</feature>
<dbReference type="EMBL" id="FN668683">
    <property type="protein sequence ID" value="CBK24387.2"/>
    <property type="molecule type" value="Genomic_DNA"/>
</dbReference>
<protein>
    <recommendedName>
        <fullName evidence="2">SAC domain-containing protein</fullName>
    </recommendedName>
</protein>
<dbReference type="GO" id="GO:0043812">
    <property type="term" value="F:phosphatidylinositol-4-phosphate phosphatase activity"/>
    <property type="evidence" value="ECO:0007669"/>
    <property type="project" value="TreeGrafter"/>
</dbReference>
<keyword evidence="4" id="KW-1185">Reference proteome</keyword>
<dbReference type="OrthoDB" id="405996at2759"/>
<organism evidence="3">
    <name type="scientific">Blastocystis hominis</name>
    <dbReference type="NCBI Taxonomy" id="12968"/>
    <lineage>
        <taxon>Eukaryota</taxon>
        <taxon>Sar</taxon>
        <taxon>Stramenopiles</taxon>
        <taxon>Bigyra</taxon>
        <taxon>Opalozoa</taxon>
        <taxon>Opalinata</taxon>
        <taxon>Blastocystidae</taxon>
        <taxon>Blastocystis</taxon>
    </lineage>
</organism>
<dbReference type="PROSITE" id="PS50275">
    <property type="entry name" value="SAC"/>
    <property type="match status" value="1"/>
</dbReference>
<gene>
    <name evidence="3" type="ORF">GSBLH_T00006769001</name>
</gene>
<reference evidence="3" key="1">
    <citation type="submission" date="2010-02" db="EMBL/GenBank/DDBJ databases">
        <title>Sequencing and annotation of the Blastocystis hominis genome.</title>
        <authorList>
            <person name="Wincker P."/>
        </authorList>
    </citation>
    <scope>NUCLEOTIDE SEQUENCE</scope>
    <source>
        <strain evidence="3">Singapore isolate B</strain>
    </source>
</reference>
<dbReference type="PANTHER" id="PTHR45662">
    <property type="entry name" value="PHOSPHATIDYLINOSITIDE PHOSPHATASE SAC1"/>
    <property type="match status" value="1"/>
</dbReference>
<dbReference type="GeneID" id="24922893"/>
<dbReference type="PANTHER" id="PTHR45662:SF2">
    <property type="entry name" value="PHOSPHATIDYLINOSITOL-3-PHOSPHATASE SAC1"/>
    <property type="match status" value="1"/>
</dbReference>
<keyword evidence="1" id="KW-1133">Transmembrane helix</keyword>
<evidence type="ECO:0000256" key="1">
    <source>
        <dbReference type="SAM" id="Phobius"/>
    </source>
</evidence>
<dbReference type="GO" id="GO:0005783">
    <property type="term" value="C:endoplasmic reticulum"/>
    <property type="evidence" value="ECO:0007669"/>
    <property type="project" value="TreeGrafter"/>
</dbReference>
<keyword evidence="1" id="KW-0472">Membrane</keyword>
<dbReference type="InterPro" id="IPR002013">
    <property type="entry name" value="SAC_dom"/>
</dbReference>
<dbReference type="GO" id="GO:0046856">
    <property type="term" value="P:phosphatidylinositol dephosphorylation"/>
    <property type="evidence" value="ECO:0007669"/>
    <property type="project" value="TreeGrafter"/>
</dbReference>